<organism evidence="2">
    <name type="scientific">Alexandrium monilatum</name>
    <dbReference type="NCBI Taxonomy" id="311494"/>
    <lineage>
        <taxon>Eukaryota</taxon>
        <taxon>Sar</taxon>
        <taxon>Alveolata</taxon>
        <taxon>Dinophyceae</taxon>
        <taxon>Gonyaulacales</taxon>
        <taxon>Pyrocystaceae</taxon>
        <taxon>Alexandrium</taxon>
    </lineage>
</organism>
<feature type="compositionally biased region" description="Basic and acidic residues" evidence="1">
    <location>
        <begin position="93"/>
        <end position="105"/>
    </location>
</feature>
<evidence type="ECO:0000256" key="1">
    <source>
        <dbReference type="SAM" id="MobiDB-lite"/>
    </source>
</evidence>
<dbReference type="EMBL" id="HBNR01025217">
    <property type="protein sequence ID" value="CAE4577356.1"/>
    <property type="molecule type" value="Transcribed_RNA"/>
</dbReference>
<name>A0A7S4QAD2_9DINO</name>
<dbReference type="AlphaFoldDB" id="A0A7S4QAD2"/>
<proteinExistence type="predicted"/>
<evidence type="ECO:0000313" key="2">
    <source>
        <dbReference type="EMBL" id="CAE4577356.1"/>
    </source>
</evidence>
<accession>A0A7S4QAD2</accession>
<sequence>MPVTYCDRAYEEVMTWTEKTTIAYAPNRKSSKSFDRYGKYMKAKTVGETLALGSYGLDLLFDFEKGLLWSTGGPKRERPPDVLKMPKEELKKLNSTDKMLGERSVRQAPAPREPCPAGLRI</sequence>
<feature type="region of interest" description="Disordered" evidence="1">
    <location>
        <begin position="93"/>
        <end position="121"/>
    </location>
</feature>
<reference evidence="2" key="1">
    <citation type="submission" date="2021-01" db="EMBL/GenBank/DDBJ databases">
        <authorList>
            <person name="Corre E."/>
            <person name="Pelletier E."/>
            <person name="Niang G."/>
            <person name="Scheremetjew M."/>
            <person name="Finn R."/>
            <person name="Kale V."/>
            <person name="Holt S."/>
            <person name="Cochrane G."/>
            <person name="Meng A."/>
            <person name="Brown T."/>
            <person name="Cohen L."/>
        </authorList>
    </citation>
    <scope>NUCLEOTIDE SEQUENCE</scope>
    <source>
        <strain evidence="2">CCMP3105</strain>
    </source>
</reference>
<protein>
    <submittedName>
        <fullName evidence="2">Uncharacterized protein</fullName>
    </submittedName>
</protein>
<gene>
    <name evidence="2" type="ORF">AMON00008_LOCUS16976</name>
</gene>